<proteinExistence type="inferred from homology"/>
<accession>A0AAV1J0K3</accession>
<dbReference type="InterPro" id="IPR009866">
    <property type="entry name" value="NADH_UbQ_OxRdtase_NDUFB4_su"/>
</dbReference>
<dbReference type="Proteomes" id="UP001497472">
    <property type="component" value="Unassembled WGS sequence"/>
</dbReference>
<keyword evidence="16" id="KW-1185">Reference proteome</keyword>
<comment type="similarity">
    <text evidence="2">Belongs to the complex I NDUFB4 subunit family.</text>
</comment>
<keyword evidence="7" id="KW-0999">Mitochondrion inner membrane</keyword>
<keyword evidence="4" id="KW-0813">Transport</keyword>
<sequence length="115" mass="13686">MSDYAFSEIECKIIKAQIERRAKYRQEYLKMRTDPCKHSQEAGHVFDPALQRFLSYKACQTEYFVPTPANAVRAIFTVVLPMLSYGYLIYTQRSKKENQIRTGELRYRDRMFKLV</sequence>
<name>A0AAV1J0K3_9NEOP</name>
<dbReference type="EMBL" id="CAVLEF010000003">
    <property type="protein sequence ID" value="CAK1541908.1"/>
    <property type="molecule type" value="Genomic_DNA"/>
</dbReference>
<evidence type="ECO:0000256" key="6">
    <source>
        <dbReference type="ARBA" id="ARBA00022692"/>
    </source>
</evidence>
<comment type="subcellular location">
    <subcellularLocation>
        <location evidence="1">Mitochondrion inner membrane</location>
        <topology evidence="1">Single-pass membrane protein</topology>
    </subcellularLocation>
</comment>
<evidence type="ECO:0000256" key="13">
    <source>
        <dbReference type="ARBA" id="ARBA00030987"/>
    </source>
</evidence>
<dbReference type="AlphaFoldDB" id="A0AAV1J0K3"/>
<dbReference type="Pfam" id="PF07225">
    <property type="entry name" value="NDUF_B4"/>
    <property type="match status" value="1"/>
</dbReference>
<evidence type="ECO:0000256" key="4">
    <source>
        <dbReference type="ARBA" id="ARBA00022448"/>
    </source>
</evidence>
<keyword evidence="8" id="KW-0249">Electron transport</keyword>
<dbReference type="GO" id="GO:0005743">
    <property type="term" value="C:mitochondrial inner membrane"/>
    <property type="evidence" value="ECO:0007669"/>
    <property type="project" value="UniProtKB-SubCell"/>
</dbReference>
<feature type="transmembrane region" description="Helical" evidence="14">
    <location>
        <begin position="71"/>
        <end position="90"/>
    </location>
</feature>
<dbReference type="PANTHER" id="PTHR15469">
    <property type="entry name" value="NADH-UBIQUINONE OXIDOREDUCTASE B15 SUBUNIT"/>
    <property type="match status" value="1"/>
</dbReference>
<evidence type="ECO:0000256" key="11">
    <source>
        <dbReference type="ARBA" id="ARBA00023136"/>
    </source>
</evidence>
<evidence type="ECO:0000256" key="12">
    <source>
        <dbReference type="ARBA" id="ARBA00030212"/>
    </source>
</evidence>
<evidence type="ECO:0000256" key="2">
    <source>
        <dbReference type="ARBA" id="ARBA00007260"/>
    </source>
</evidence>
<keyword evidence="6 14" id="KW-0812">Transmembrane</keyword>
<keyword evidence="10" id="KW-0496">Mitochondrion</keyword>
<protein>
    <recommendedName>
        <fullName evidence="3">NADH dehydrogenase [ubiquinone] 1 beta subcomplex subunit 4</fullName>
    </recommendedName>
    <alternativeName>
        <fullName evidence="12">Complex I-B15</fullName>
    </alternativeName>
    <alternativeName>
        <fullName evidence="13">NADH-ubiquinone oxidoreductase B15 subunit</fullName>
    </alternativeName>
</protein>
<evidence type="ECO:0000256" key="10">
    <source>
        <dbReference type="ARBA" id="ARBA00023128"/>
    </source>
</evidence>
<evidence type="ECO:0000256" key="5">
    <source>
        <dbReference type="ARBA" id="ARBA00022660"/>
    </source>
</evidence>
<evidence type="ECO:0000256" key="3">
    <source>
        <dbReference type="ARBA" id="ARBA00018681"/>
    </source>
</evidence>
<dbReference type="PANTHER" id="PTHR15469:SF0">
    <property type="entry name" value="NADH DEHYDROGENASE [UBIQUINONE] 1 BETA SUBCOMPLEX SUBUNIT 4"/>
    <property type="match status" value="1"/>
</dbReference>
<evidence type="ECO:0000313" key="15">
    <source>
        <dbReference type="EMBL" id="CAK1541908.1"/>
    </source>
</evidence>
<keyword evidence="5" id="KW-0679">Respiratory chain</keyword>
<reference evidence="15 16" key="1">
    <citation type="submission" date="2023-11" db="EMBL/GenBank/DDBJ databases">
        <authorList>
            <person name="Okamura Y."/>
        </authorList>
    </citation>
    <scope>NUCLEOTIDE SEQUENCE [LARGE SCALE GENOMIC DNA]</scope>
</reference>
<evidence type="ECO:0000256" key="8">
    <source>
        <dbReference type="ARBA" id="ARBA00022982"/>
    </source>
</evidence>
<gene>
    <name evidence="15" type="ORF">LNINA_LOCUS1857</name>
</gene>
<organism evidence="15 16">
    <name type="scientific">Leptosia nina</name>
    <dbReference type="NCBI Taxonomy" id="320188"/>
    <lineage>
        <taxon>Eukaryota</taxon>
        <taxon>Metazoa</taxon>
        <taxon>Ecdysozoa</taxon>
        <taxon>Arthropoda</taxon>
        <taxon>Hexapoda</taxon>
        <taxon>Insecta</taxon>
        <taxon>Pterygota</taxon>
        <taxon>Neoptera</taxon>
        <taxon>Endopterygota</taxon>
        <taxon>Lepidoptera</taxon>
        <taxon>Glossata</taxon>
        <taxon>Ditrysia</taxon>
        <taxon>Papilionoidea</taxon>
        <taxon>Pieridae</taxon>
        <taxon>Pierinae</taxon>
        <taxon>Leptosia</taxon>
    </lineage>
</organism>
<evidence type="ECO:0000256" key="1">
    <source>
        <dbReference type="ARBA" id="ARBA00004434"/>
    </source>
</evidence>
<evidence type="ECO:0000256" key="14">
    <source>
        <dbReference type="SAM" id="Phobius"/>
    </source>
</evidence>
<keyword evidence="11 14" id="KW-0472">Membrane</keyword>
<evidence type="ECO:0000256" key="9">
    <source>
        <dbReference type="ARBA" id="ARBA00022989"/>
    </source>
</evidence>
<evidence type="ECO:0000313" key="16">
    <source>
        <dbReference type="Proteomes" id="UP001497472"/>
    </source>
</evidence>
<comment type="caution">
    <text evidence="15">The sequence shown here is derived from an EMBL/GenBank/DDBJ whole genome shotgun (WGS) entry which is preliminary data.</text>
</comment>
<evidence type="ECO:0000256" key="7">
    <source>
        <dbReference type="ARBA" id="ARBA00022792"/>
    </source>
</evidence>
<keyword evidence="9 14" id="KW-1133">Transmembrane helix</keyword>